<reference evidence="1" key="1">
    <citation type="submission" date="2021-03" db="EMBL/GenBank/DDBJ databases">
        <title>Evolutionary priming and transition to the ectomycorrhizal habit in an iconic lineage of mushroom-forming fungi: is preadaptation a requirement?</title>
        <authorList>
            <consortium name="DOE Joint Genome Institute"/>
            <person name="Looney B.P."/>
            <person name="Miyauchi S."/>
            <person name="Morin E."/>
            <person name="Drula E."/>
            <person name="Courty P.E."/>
            <person name="Chicoki N."/>
            <person name="Fauchery L."/>
            <person name="Kohler A."/>
            <person name="Kuo A."/>
            <person name="LaButti K."/>
            <person name="Pangilinan J."/>
            <person name="Lipzen A."/>
            <person name="Riley R."/>
            <person name="Andreopoulos W."/>
            <person name="He G."/>
            <person name="Johnson J."/>
            <person name="Barry K.W."/>
            <person name="Grigoriev I.V."/>
            <person name="Nagy L."/>
            <person name="Hibbett D."/>
            <person name="Henrissat B."/>
            <person name="Matheny P.B."/>
            <person name="Labbe J."/>
            <person name="Martin A.F."/>
        </authorList>
    </citation>
    <scope>NUCLEOTIDE SEQUENCE</scope>
    <source>
        <strain evidence="1">BPL698</strain>
    </source>
</reference>
<dbReference type="Proteomes" id="UP001207468">
    <property type="component" value="Unassembled WGS sequence"/>
</dbReference>
<protein>
    <submittedName>
        <fullName evidence="1">Uncharacterized protein</fullName>
    </submittedName>
</protein>
<gene>
    <name evidence="1" type="ORF">F5148DRAFT_1180424</name>
</gene>
<name>A0ACC0UF93_9AGAM</name>
<proteinExistence type="predicted"/>
<keyword evidence="2" id="KW-1185">Reference proteome</keyword>
<dbReference type="EMBL" id="JAGFNK010000045">
    <property type="protein sequence ID" value="KAI9510296.1"/>
    <property type="molecule type" value="Genomic_DNA"/>
</dbReference>
<organism evidence="1 2">
    <name type="scientific">Russula earlei</name>
    <dbReference type="NCBI Taxonomy" id="71964"/>
    <lineage>
        <taxon>Eukaryota</taxon>
        <taxon>Fungi</taxon>
        <taxon>Dikarya</taxon>
        <taxon>Basidiomycota</taxon>
        <taxon>Agaricomycotina</taxon>
        <taxon>Agaricomycetes</taxon>
        <taxon>Russulales</taxon>
        <taxon>Russulaceae</taxon>
        <taxon>Russula</taxon>
    </lineage>
</organism>
<comment type="caution">
    <text evidence="1">The sequence shown here is derived from an EMBL/GenBank/DDBJ whole genome shotgun (WGS) entry which is preliminary data.</text>
</comment>
<evidence type="ECO:0000313" key="2">
    <source>
        <dbReference type="Proteomes" id="UP001207468"/>
    </source>
</evidence>
<sequence>MPVARRRPRPRRSDLSSLSLSLCSLLLLSGVFLNRNDDVVASKKSCLRAKRVAPRQQLVMQPTARFVRFARSPGPRLEGPLASPGPLASRFAIGTHTGTGD</sequence>
<accession>A0ACC0UF93</accession>
<evidence type="ECO:0000313" key="1">
    <source>
        <dbReference type="EMBL" id="KAI9510296.1"/>
    </source>
</evidence>